<evidence type="ECO:0000256" key="6">
    <source>
        <dbReference type="ARBA" id="ARBA00023136"/>
    </source>
</evidence>
<feature type="transmembrane region" description="Helical" evidence="7">
    <location>
        <begin position="184"/>
        <end position="203"/>
    </location>
</feature>
<feature type="transmembrane region" description="Helical" evidence="7">
    <location>
        <begin position="12"/>
        <end position="30"/>
    </location>
</feature>
<feature type="transmembrane region" description="Helical" evidence="7">
    <location>
        <begin position="284"/>
        <end position="310"/>
    </location>
</feature>
<accession>A0A8J3E2D3</accession>
<dbReference type="AlphaFoldDB" id="A0A8J3E2D3"/>
<evidence type="ECO:0000256" key="4">
    <source>
        <dbReference type="ARBA" id="ARBA00022692"/>
    </source>
</evidence>
<dbReference type="GO" id="GO:0005886">
    <property type="term" value="C:plasma membrane"/>
    <property type="evidence" value="ECO:0007669"/>
    <property type="project" value="UniProtKB-SubCell"/>
</dbReference>
<proteinExistence type="inferred from homology"/>
<feature type="domain" description="ABC transmembrane type-1" evidence="8">
    <location>
        <begin position="97"/>
        <end position="303"/>
    </location>
</feature>
<dbReference type="CDD" id="cd06261">
    <property type="entry name" value="TM_PBP2"/>
    <property type="match status" value="1"/>
</dbReference>
<evidence type="ECO:0000256" key="3">
    <source>
        <dbReference type="ARBA" id="ARBA00022475"/>
    </source>
</evidence>
<dbReference type="Pfam" id="PF19300">
    <property type="entry name" value="BPD_transp_1_N"/>
    <property type="match status" value="1"/>
</dbReference>
<dbReference type="RefSeq" id="WP_189044074.1">
    <property type="nucleotide sequence ID" value="NZ_BMJQ01000003.1"/>
</dbReference>
<comment type="subcellular location">
    <subcellularLocation>
        <location evidence="1 7">Cell membrane</location>
        <topology evidence="1 7">Multi-pass membrane protein</topology>
    </subcellularLocation>
</comment>
<evidence type="ECO:0000256" key="1">
    <source>
        <dbReference type="ARBA" id="ARBA00004651"/>
    </source>
</evidence>
<organism evidence="9 10">
    <name type="scientific">Aliidongia dinghuensis</name>
    <dbReference type="NCBI Taxonomy" id="1867774"/>
    <lineage>
        <taxon>Bacteria</taxon>
        <taxon>Pseudomonadati</taxon>
        <taxon>Pseudomonadota</taxon>
        <taxon>Alphaproteobacteria</taxon>
        <taxon>Rhodospirillales</taxon>
        <taxon>Dongiaceae</taxon>
        <taxon>Aliidongia</taxon>
    </lineage>
</organism>
<evidence type="ECO:0000313" key="9">
    <source>
        <dbReference type="EMBL" id="GGF10099.1"/>
    </source>
</evidence>
<protein>
    <submittedName>
        <fullName evidence="9">Peptide ABC transporter permease</fullName>
    </submittedName>
</protein>
<reference evidence="9" key="1">
    <citation type="journal article" date="2014" name="Int. J. Syst. Evol. Microbiol.">
        <title>Complete genome sequence of Corynebacterium casei LMG S-19264T (=DSM 44701T), isolated from a smear-ripened cheese.</title>
        <authorList>
            <consortium name="US DOE Joint Genome Institute (JGI-PGF)"/>
            <person name="Walter F."/>
            <person name="Albersmeier A."/>
            <person name="Kalinowski J."/>
            <person name="Ruckert C."/>
        </authorList>
    </citation>
    <scope>NUCLEOTIDE SEQUENCE</scope>
    <source>
        <strain evidence="9">CGMCC 1.15725</strain>
    </source>
</reference>
<dbReference type="Pfam" id="PF00528">
    <property type="entry name" value="BPD_transp_1"/>
    <property type="match status" value="1"/>
</dbReference>
<keyword evidence="10" id="KW-1185">Reference proteome</keyword>
<keyword evidence="6 7" id="KW-0472">Membrane</keyword>
<dbReference type="PANTHER" id="PTHR43163:SF9">
    <property type="entry name" value="ABC TRANSPORTER PERMEASE PROTEIN"/>
    <property type="match status" value="1"/>
</dbReference>
<feature type="transmembrane region" description="Helical" evidence="7">
    <location>
        <begin position="135"/>
        <end position="164"/>
    </location>
</feature>
<keyword evidence="4 7" id="KW-0812">Transmembrane</keyword>
<dbReference type="PANTHER" id="PTHR43163">
    <property type="entry name" value="DIPEPTIDE TRANSPORT SYSTEM PERMEASE PROTEIN DPPB-RELATED"/>
    <property type="match status" value="1"/>
</dbReference>
<dbReference type="InterPro" id="IPR000515">
    <property type="entry name" value="MetI-like"/>
</dbReference>
<evidence type="ECO:0000256" key="2">
    <source>
        <dbReference type="ARBA" id="ARBA00022448"/>
    </source>
</evidence>
<dbReference type="EMBL" id="BMJQ01000003">
    <property type="protein sequence ID" value="GGF10099.1"/>
    <property type="molecule type" value="Genomic_DNA"/>
</dbReference>
<evidence type="ECO:0000313" key="10">
    <source>
        <dbReference type="Proteomes" id="UP000646365"/>
    </source>
</evidence>
<dbReference type="PROSITE" id="PS50928">
    <property type="entry name" value="ABC_TM1"/>
    <property type="match status" value="1"/>
</dbReference>
<keyword evidence="3" id="KW-1003">Cell membrane</keyword>
<reference evidence="9" key="2">
    <citation type="submission" date="2020-09" db="EMBL/GenBank/DDBJ databases">
        <authorList>
            <person name="Sun Q."/>
            <person name="Zhou Y."/>
        </authorList>
    </citation>
    <scope>NUCLEOTIDE SEQUENCE</scope>
    <source>
        <strain evidence="9">CGMCC 1.15725</strain>
    </source>
</reference>
<gene>
    <name evidence="9" type="ORF">GCM10011611_14570</name>
</gene>
<feature type="transmembrane region" description="Helical" evidence="7">
    <location>
        <begin position="103"/>
        <end position="123"/>
    </location>
</feature>
<dbReference type="Proteomes" id="UP000646365">
    <property type="component" value="Unassembled WGS sequence"/>
</dbReference>
<evidence type="ECO:0000259" key="8">
    <source>
        <dbReference type="PROSITE" id="PS50928"/>
    </source>
</evidence>
<name>A0A8J3E2D3_9PROT</name>
<evidence type="ECO:0000256" key="7">
    <source>
        <dbReference type="RuleBase" id="RU363032"/>
    </source>
</evidence>
<dbReference type="GO" id="GO:0055085">
    <property type="term" value="P:transmembrane transport"/>
    <property type="evidence" value="ECO:0007669"/>
    <property type="project" value="InterPro"/>
</dbReference>
<comment type="similarity">
    <text evidence="7">Belongs to the binding-protein-dependent transport system permease family.</text>
</comment>
<dbReference type="InterPro" id="IPR045621">
    <property type="entry name" value="BPD_transp_1_N"/>
</dbReference>
<dbReference type="SUPFAM" id="SSF161098">
    <property type="entry name" value="MetI-like"/>
    <property type="match status" value="1"/>
</dbReference>
<feature type="transmembrane region" description="Helical" evidence="7">
    <location>
        <begin position="238"/>
        <end position="264"/>
    </location>
</feature>
<keyword evidence="5 7" id="KW-1133">Transmembrane helix</keyword>
<evidence type="ECO:0000256" key="5">
    <source>
        <dbReference type="ARBA" id="ARBA00022989"/>
    </source>
</evidence>
<comment type="caution">
    <text evidence="9">The sequence shown here is derived from an EMBL/GenBank/DDBJ whole genome shotgun (WGS) entry which is preliminary data.</text>
</comment>
<keyword evidence="2 7" id="KW-0813">Transport</keyword>
<dbReference type="InterPro" id="IPR035906">
    <property type="entry name" value="MetI-like_sf"/>
</dbReference>
<dbReference type="Gene3D" id="1.10.3720.10">
    <property type="entry name" value="MetI-like"/>
    <property type="match status" value="1"/>
</dbReference>
<sequence length="317" mass="34407">MAGFILRRSLQALIVLWVMSFVIYGLIGLMPGDPLDVMIASNPGATPEVIAHLRQIYGLDQPLPVRYWHWLLDALHGDFGFSRTHSEPVLTVLAPALLQTCKLMLISFVISVAAAFALGIAAARKPGGWADGIISLFAFAGISVPVFWLALILIIVFAVELHWLPASGMATVGDGGFLDQARHLTLPVLTLVLANAGQFTRYVRAAMIETMRMDFIRTARAKGLGEGRLTLRHALRNALIPVVTVMALSFGTLFSGALVTETMFAQWGMGKMIYDAILSNDYNLALVGLLFATLVTLVSTLAADLAYGWLDPRISLK</sequence>